<feature type="region of interest" description="Disordered" evidence="1">
    <location>
        <begin position="670"/>
        <end position="707"/>
    </location>
</feature>
<dbReference type="RefSeq" id="XP_035688740.1">
    <property type="nucleotide sequence ID" value="XM_035832847.1"/>
</dbReference>
<evidence type="ECO:0000256" key="1">
    <source>
        <dbReference type="SAM" id="MobiDB-lite"/>
    </source>
</evidence>
<sequence>MADEQPTTSGGGKKKKKLPSKRYANLARRSNEAQGLGKGSRSTSYEPPVGYEVRNYEKSQVMKTPGKTRVRSAAASVDVLEDRGFNKSLVLESSCSENDDISSSEDVEWTPSGPTTSSPSQPAKMNSLTGTSSDTWKTMAPSVFIAYGESLGYLIDQVNDQRRCQTEGCTGVLMPCDVDRAGRGGLMRAEFRCTGICRNAAVAFDASPFTQLQRKNVLGRVVALSFILNGHTYEKYSQVLGLGLGIPVFCDKTYYQILKDAYPKIHAILDKQMTDAREEMKEMDQSEIGSWSRAVTSGDGVYHTRGHHSKNMTVLLVNYQKNSLISAVHLCMRGEDETTSHIELYKGTAKSAEGYGFELIWEELSNEGLKVEVHWQDADSTSARSFRMYYPEADGSKLMYCGGHVGRAHGKQLEKLAAMKIFSAGFQSKHSKYKLDGLKCHCKKHSPTCGCLTPKCIKQMRINHFASLVQSGADPEVYARRMTALGNYHARDVHTWKEGRCDFHGDKRCTCGHCNQPNVTCEGEPYAVRHPLTCPMHTMAYRIECEERASRSKDVIHPEMGRGHSNYPEARNNVLIRYRSKSISLNRLGYCTWTDIGLLQGNMTWCFNKYGPDYHWIREVYQDLGLPVPEGVLERARKRNEERMKRLAAIKTEEAKDRRIALKVARAQDQEERKRWNKRRPIRHSYGEEEGGVEDCDSGDSSADEDNEATNILGTTAMPSQEKKRLTVVSVSRKKCVCGGDDHMRRSNKKCPLYQEPPKQMEARDDSEEDDVSDDSDHVTSEEESEEEDLPRTPPAKKRRNQDAVSRKKCVCGGDDHMRRSSKKCPLYKEPTKQRN</sequence>
<proteinExistence type="predicted"/>
<dbReference type="GeneID" id="118424302"/>
<dbReference type="EMBL" id="GG666654">
    <property type="protein sequence ID" value="EEN45697.1"/>
    <property type="molecule type" value="Genomic_DNA"/>
</dbReference>
<evidence type="ECO:0000313" key="3">
    <source>
        <dbReference type="Proteomes" id="UP000001554"/>
    </source>
</evidence>
<dbReference type="InParanoid" id="C3ZNW2"/>
<dbReference type="AlphaFoldDB" id="C3ZNW2"/>
<accession>C3ZNW2</accession>
<dbReference type="OMA" id="CGGDDHM"/>
<keyword evidence="3" id="KW-1185">Reference proteome</keyword>
<organism>
    <name type="scientific">Branchiostoma floridae</name>
    <name type="common">Florida lancelet</name>
    <name type="synonym">Amphioxus</name>
    <dbReference type="NCBI Taxonomy" id="7739"/>
    <lineage>
        <taxon>Eukaryota</taxon>
        <taxon>Metazoa</taxon>
        <taxon>Chordata</taxon>
        <taxon>Cephalochordata</taxon>
        <taxon>Leptocardii</taxon>
        <taxon>Amphioxiformes</taxon>
        <taxon>Branchiostomatidae</taxon>
        <taxon>Branchiostoma</taxon>
    </lineage>
</organism>
<dbReference type="eggNOG" id="ENOG502RZMF">
    <property type="taxonomic scope" value="Eukaryota"/>
</dbReference>
<evidence type="ECO:0000313" key="4">
    <source>
        <dbReference type="RefSeq" id="XP_035688740.1"/>
    </source>
</evidence>
<feature type="region of interest" description="Disordered" evidence="1">
    <location>
        <begin position="96"/>
        <end position="132"/>
    </location>
</feature>
<dbReference type="OrthoDB" id="5947716at2759"/>
<reference evidence="2" key="1">
    <citation type="journal article" date="2008" name="Nature">
        <title>The amphioxus genome and the evolution of the chordate karyotype.</title>
        <authorList>
            <consortium name="US DOE Joint Genome Institute (JGI-PGF)"/>
            <person name="Putnam N.H."/>
            <person name="Butts T."/>
            <person name="Ferrier D.E.K."/>
            <person name="Furlong R.F."/>
            <person name="Hellsten U."/>
            <person name="Kawashima T."/>
            <person name="Robinson-Rechavi M."/>
            <person name="Shoguchi E."/>
            <person name="Terry A."/>
            <person name="Yu J.-K."/>
            <person name="Benito-Gutierrez E.L."/>
            <person name="Dubchak I."/>
            <person name="Garcia-Fernandez J."/>
            <person name="Gibson-Brown J.J."/>
            <person name="Grigoriev I.V."/>
            <person name="Horton A.C."/>
            <person name="de Jong P.J."/>
            <person name="Jurka J."/>
            <person name="Kapitonov V.V."/>
            <person name="Kohara Y."/>
            <person name="Kuroki Y."/>
            <person name="Lindquist E."/>
            <person name="Lucas S."/>
            <person name="Osoegawa K."/>
            <person name="Pennacchio L.A."/>
            <person name="Salamov A.A."/>
            <person name="Satou Y."/>
            <person name="Sauka-Spengler T."/>
            <person name="Schmutz J."/>
            <person name="Shin-I T."/>
            <person name="Toyoda A."/>
            <person name="Bronner-Fraser M."/>
            <person name="Fujiyama A."/>
            <person name="Holland L.Z."/>
            <person name="Holland P.W.H."/>
            <person name="Satoh N."/>
            <person name="Rokhsar D.S."/>
        </authorList>
    </citation>
    <scope>NUCLEOTIDE SEQUENCE [LARGE SCALE GENOMIC DNA]</scope>
    <source>
        <strain evidence="2">S238N-H82</strain>
        <tissue evidence="2">Testes</tissue>
    </source>
</reference>
<evidence type="ECO:0000313" key="2">
    <source>
        <dbReference type="EMBL" id="EEN45697.1"/>
    </source>
</evidence>
<feature type="compositionally biased region" description="Acidic residues" evidence="1">
    <location>
        <begin position="688"/>
        <end position="707"/>
    </location>
</feature>
<feature type="region of interest" description="Disordered" evidence="1">
    <location>
        <begin position="746"/>
        <end position="836"/>
    </location>
</feature>
<feature type="compositionally biased region" description="Acidic residues" evidence="1">
    <location>
        <begin position="97"/>
        <end position="108"/>
    </location>
</feature>
<gene>
    <name evidence="4" type="primary">LOC118424302</name>
    <name evidence="2" type="ORF">BRAFLDRAFT_100813</name>
</gene>
<reference evidence="4" key="3">
    <citation type="submission" date="2025-04" db="UniProtKB">
        <authorList>
            <consortium name="RefSeq"/>
        </authorList>
    </citation>
    <scope>IDENTIFICATION</scope>
    <source>
        <strain evidence="4">S238N-H82</strain>
        <tissue evidence="4">Testes</tissue>
    </source>
</reference>
<protein>
    <submittedName>
        <fullName evidence="4">Uncharacterized protein LOC118424302</fullName>
    </submittedName>
</protein>
<dbReference type="Proteomes" id="UP000001554">
    <property type="component" value="Chromosome 10"/>
</dbReference>
<dbReference type="KEGG" id="bfo:118424302"/>
<feature type="compositionally biased region" description="Low complexity" evidence="1">
    <location>
        <begin position="110"/>
        <end position="122"/>
    </location>
</feature>
<dbReference type="PANTHER" id="PTHR34485:SF2">
    <property type="entry name" value="PROLINE RICH, LACRIMAL 1"/>
    <property type="match status" value="1"/>
</dbReference>
<feature type="compositionally biased region" description="Polar residues" evidence="1">
    <location>
        <begin position="123"/>
        <end position="132"/>
    </location>
</feature>
<reference evidence="3" key="2">
    <citation type="journal article" date="2020" name="Nat. Ecol. Evol.">
        <title>Deeply conserved synteny resolves early events in vertebrate evolution.</title>
        <authorList>
            <person name="Simakov O."/>
            <person name="Marletaz F."/>
            <person name="Yue J.X."/>
            <person name="O'Connell B."/>
            <person name="Jenkins J."/>
            <person name="Brandt A."/>
            <person name="Calef R."/>
            <person name="Tung C.H."/>
            <person name="Huang T.K."/>
            <person name="Schmutz J."/>
            <person name="Satoh N."/>
            <person name="Yu J.K."/>
            <person name="Putnam N.H."/>
            <person name="Green R.E."/>
            <person name="Rokhsar D.S."/>
        </authorList>
    </citation>
    <scope>NUCLEOTIDE SEQUENCE [LARGE SCALE GENOMIC DNA]</scope>
    <source>
        <strain evidence="3">S238N-H82</strain>
    </source>
</reference>
<name>C3ZNW2_BRAFL</name>
<feature type="region of interest" description="Disordered" evidence="1">
    <location>
        <begin position="1"/>
        <end position="51"/>
    </location>
</feature>
<feature type="compositionally biased region" description="Acidic residues" evidence="1">
    <location>
        <begin position="765"/>
        <end position="774"/>
    </location>
</feature>
<dbReference type="PANTHER" id="PTHR34485">
    <property type="entry name" value="PROLINE-RICH, LACRIMAL 1"/>
    <property type="match status" value="1"/>
</dbReference>